<evidence type="ECO:0000313" key="1">
    <source>
        <dbReference type="EMBL" id="MDQ0110648.1"/>
    </source>
</evidence>
<dbReference type="RefSeq" id="WP_307199913.1">
    <property type="nucleotide sequence ID" value="NZ_JAUSSU010000001.1"/>
</dbReference>
<proteinExistence type="predicted"/>
<sequence length="283" mass="32991">MSENQALTYTLSQEELFFLSEMLDLKPIFGFEDPFKGFLVDEIGARFDVVKEEMAAKQWIRTNDQGQLEVEALLSACLLACGGEDGIQLAKRTPEGHIYQANLYVTPHMVTEVSPSEERAGHLVFRPLADARRTISELFRFFPDEAPVADAWHVDIPDTNMDEWMKLTAEEHADQLARKGLEEQQILAALHAFHIREAQGAMRKWKRERNYWYIAGIYYYIAEDSMILASEQQGRRLMIETYRFAEVKEFLTTFAFRFIEAYSEEQDAELERLKQQWLSQREQ</sequence>
<protein>
    <submittedName>
        <fullName evidence="1">Uncharacterized protein</fullName>
    </submittedName>
</protein>
<keyword evidence="2" id="KW-1185">Reference proteome</keyword>
<evidence type="ECO:0000313" key="2">
    <source>
        <dbReference type="Proteomes" id="UP001229346"/>
    </source>
</evidence>
<dbReference type="Proteomes" id="UP001229346">
    <property type="component" value="Unassembled WGS sequence"/>
</dbReference>
<accession>A0ABT9TVB7</accession>
<organism evidence="1 2">
    <name type="scientific">Paenibacillus harenae</name>
    <dbReference type="NCBI Taxonomy" id="306543"/>
    <lineage>
        <taxon>Bacteria</taxon>
        <taxon>Bacillati</taxon>
        <taxon>Bacillota</taxon>
        <taxon>Bacilli</taxon>
        <taxon>Bacillales</taxon>
        <taxon>Paenibacillaceae</taxon>
        <taxon>Paenibacillus</taxon>
    </lineage>
</organism>
<comment type="caution">
    <text evidence="1">The sequence shown here is derived from an EMBL/GenBank/DDBJ whole genome shotgun (WGS) entry which is preliminary data.</text>
</comment>
<dbReference type="EMBL" id="JAUSSU010000001">
    <property type="protein sequence ID" value="MDQ0110648.1"/>
    <property type="molecule type" value="Genomic_DNA"/>
</dbReference>
<gene>
    <name evidence="1" type="ORF">J2T15_000064</name>
</gene>
<reference evidence="1 2" key="1">
    <citation type="submission" date="2023-07" db="EMBL/GenBank/DDBJ databases">
        <title>Sorghum-associated microbial communities from plants grown in Nebraska, USA.</title>
        <authorList>
            <person name="Schachtman D."/>
        </authorList>
    </citation>
    <scope>NUCLEOTIDE SEQUENCE [LARGE SCALE GENOMIC DNA]</scope>
    <source>
        <strain evidence="1 2">CC482</strain>
    </source>
</reference>
<name>A0ABT9TVB7_PAEHA</name>